<dbReference type="OrthoDB" id="581210at2759"/>
<protein>
    <submittedName>
        <fullName evidence="1">Uncharacterized protein</fullName>
    </submittedName>
</protein>
<dbReference type="Proteomes" id="UP000325577">
    <property type="component" value="Linkage Group LG13"/>
</dbReference>
<dbReference type="EMBL" id="CM018036">
    <property type="protein sequence ID" value="KAA8540199.1"/>
    <property type="molecule type" value="Genomic_DNA"/>
</dbReference>
<reference evidence="1 2" key="1">
    <citation type="submission" date="2019-09" db="EMBL/GenBank/DDBJ databases">
        <title>A chromosome-level genome assembly of the Chinese tupelo Nyssa sinensis.</title>
        <authorList>
            <person name="Yang X."/>
            <person name="Kang M."/>
            <person name="Yang Y."/>
            <person name="Xiong H."/>
            <person name="Wang M."/>
            <person name="Zhang Z."/>
            <person name="Wang Z."/>
            <person name="Wu H."/>
            <person name="Ma T."/>
            <person name="Liu J."/>
            <person name="Xi Z."/>
        </authorList>
    </citation>
    <scope>NUCLEOTIDE SEQUENCE [LARGE SCALE GENOMIC DNA]</scope>
    <source>
        <strain evidence="1">J267</strain>
        <tissue evidence="1">Leaf</tissue>
    </source>
</reference>
<dbReference type="PANTHER" id="PTHR34206:SF1">
    <property type="entry name" value="OS10G0390701 PROTEIN"/>
    <property type="match status" value="1"/>
</dbReference>
<proteinExistence type="predicted"/>
<dbReference type="PANTHER" id="PTHR34206">
    <property type="entry name" value="OS06G0193300 PROTEIN"/>
    <property type="match status" value="1"/>
</dbReference>
<evidence type="ECO:0000313" key="1">
    <source>
        <dbReference type="EMBL" id="KAA8540199.1"/>
    </source>
</evidence>
<keyword evidence="2" id="KW-1185">Reference proteome</keyword>
<name>A0A5J5BBV3_9ASTE</name>
<organism evidence="1 2">
    <name type="scientific">Nyssa sinensis</name>
    <dbReference type="NCBI Taxonomy" id="561372"/>
    <lineage>
        <taxon>Eukaryota</taxon>
        <taxon>Viridiplantae</taxon>
        <taxon>Streptophyta</taxon>
        <taxon>Embryophyta</taxon>
        <taxon>Tracheophyta</taxon>
        <taxon>Spermatophyta</taxon>
        <taxon>Magnoliopsida</taxon>
        <taxon>eudicotyledons</taxon>
        <taxon>Gunneridae</taxon>
        <taxon>Pentapetalae</taxon>
        <taxon>asterids</taxon>
        <taxon>Cornales</taxon>
        <taxon>Nyssaceae</taxon>
        <taxon>Nyssa</taxon>
    </lineage>
</organism>
<accession>A0A5J5BBV3</accession>
<evidence type="ECO:0000313" key="2">
    <source>
        <dbReference type="Proteomes" id="UP000325577"/>
    </source>
</evidence>
<dbReference type="AlphaFoldDB" id="A0A5J5BBV3"/>
<gene>
    <name evidence="1" type="ORF">F0562_024238</name>
</gene>
<sequence>MAVRCSPSPTIIIQKPGPIKRPVNRVLMLAHSQISVKKIHLLQIRSSSKSRNKVFEDRSKGIVCYTDENGEITCEGYDEGPRLQQQFSIVNYNPRDAEIIDLLQKSWLQIVEGDELNLADKGVAGRKDFNWNGFNTF</sequence>